<dbReference type="Proteomes" id="UP000472839">
    <property type="component" value="Unassembled WGS sequence"/>
</dbReference>
<evidence type="ECO:0000313" key="4">
    <source>
        <dbReference type="Proteomes" id="UP000472839"/>
    </source>
</evidence>
<gene>
    <name evidence="2" type="ORF">GBG18_03400</name>
    <name evidence="1" type="ORF">GBG19_08520</name>
</gene>
<dbReference type="AlphaFoldDB" id="A0A6L4WUZ9"/>
<evidence type="ECO:0000313" key="2">
    <source>
        <dbReference type="EMBL" id="KAB7892309.1"/>
    </source>
</evidence>
<name>A0A6L4WUZ9_9BACT</name>
<evidence type="ECO:0000313" key="1">
    <source>
        <dbReference type="EMBL" id="KAB7888644.1"/>
    </source>
</evidence>
<dbReference type="RefSeq" id="WP_152188414.1">
    <property type="nucleotide sequence ID" value="NZ_WFKI01000006.1"/>
</dbReference>
<sequence>MIEYRYFKALNEQNKKKVVDLLNYQLKNLLDSDVVDSEDYFYLEDDFHHLICELLQEQSTVNNKFKKH</sequence>
<dbReference type="Proteomes" id="UP000461010">
    <property type="component" value="Unassembled WGS sequence"/>
</dbReference>
<proteinExistence type="predicted"/>
<accession>A0A6L4WUZ9</accession>
<protein>
    <submittedName>
        <fullName evidence="1">Uncharacterized protein</fullName>
    </submittedName>
</protein>
<organism evidence="1 4">
    <name type="scientific">Poseidonibacter ostreae</name>
    <dbReference type="NCBI Taxonomy" id="2654171"/>
    <lineage>
        <taxon>Bacteria</taxon>
        <taxon>Pseudomonadati</taxon>
        <taxon>Campylobacterota</taxon>
        <taxon>Epsilonproteobacteria</taxon>
        <taxon>Campylobacterales</taxon>
        <taxon>Arcobacteraceae</taxon>
        <taxon>Poseidonibacter</taxon>
    </lineage>
</organism>
<evidence type="ECO:0000313" key="3">
    <source>
        <dbReference type="Proteomes" id="UP000461010"/>
    </source>
</evidence>
<keyword evidence="3" id="KW-1185">Reference proteome</keyword>
<dbReference type="EMBL" id="WFKK01000022">
    <property type="protein sequence ID" value="KAB7888644.1"/>
    <property type="molecule type" value="Genomic_DNA"/>
</dbReference>
<dbReference type="EMBL" id="WFKJ01000006">
    <property type="protein sequence ID" value="KAB7892309.1"/>
    <property type="molecule type" value="Genomic_DNA"/>
</dbReference>
<comment type="caution">
    <text evidence="1">The sequence shown here is derived from an EMBL/GenBank/DDBJ whole genome shotgun (WGS) entry which is preliminary data.</text>
</comment>
<reference evidence="3 4" key="1">
    <citation type="submission" date="2019-10" db="EMBL/GenBank/DDBJ databases">
        <title>Poseidonibacter ostreae sp. nov., isolated from the gut of the Ostrea denselamellosa.</title>
        <authorList>
            <person name="Choi A."/>
        </authorList>
    </citation>
    <scope>NUCLEOTIDE SEQUENCE [LARGE SCALE GENOMIC DNA]</scope>
    <source>
        <strain evidence="1 4">SJOD-M-33</strain>
        <strain evidence="2 3">SJOD-M-5</strain>
    </source>
</reference>